<evidence type="ECO:0000313" key="16">
    <source>
        <dbReference type="Proteomes" id="UP000594464"/>
    </source>
</evidence>
<evidence type="ECO:0000256" key="2">
    <source>
        <dbReference type="ARBA" id="ARBA00007265"/>
    </source>
</evidence>
<proteinExistence type="inferred from homology"/>
<dbReference type="GO" id="GO:0000049">
    <property type="term" value="F:tRNA binding"/>
    <property type="evidence" value="ECO:0007669"/>
    <property type="project" value="UniProtKB-KW"/>
</dbReference>
<dbReference type="PANTHER" id="PTHR47545:SF2">
    <property type="entry name" value="CC-ADDING TRNA NUCLEOTIDYLTRANSFERASE"/>
    <property type="match status" value="1"/>
</dbReference>
<evidence type="ECO:0000256" key="5">
    <source>
        <dbReference type="ARBA" id="ARBA00022694"/>
    </source>
</evidence>
<dbReference type="Pfam" id="PF12627">
    <property type="entry name" value="PolyA_pol_RNAbd"/>
    <property type="match status" value="1"/>
</dbReference>
<dbReference type="InterPro" id="IPR032828">
    <property type="entry name" value="PolyA_RNA-bd"/>
</dbReference>
<keyword evidence="8" id="KW-0547">Nucleotide-binding</keyword>
<dbReference type="PANTHER" id="PTHR47545">
    <property type="entry name" value="MULTIFUNCTIONAL CCA PROTEIN"/>
    <property type="match status" value="1"/>
</dbReference>
<evidence type="ECO:0000256" key="4">
    <source>
        <dbReference type="ARBA" id="ARBA00022679"/>
    </source>
</evidence>
<dbReference type="GO" id="GO:0008033">
    <property type="term" value="P:tRNA processing"/>
    <property type="evidence" value="ECO:0007669"/>
    <property type="project" value="UniProtKB-KW"/>
</dbReference>
<keyword evidence="5" id="KW-0819">tRNA processing</keyword>
<dbReference type="InterPro" id="IPR043519">
    <property type="entry name" value="NT_sf"/>
</dbReference>
<keyword evidence="9" id="KW-0460">Magnesium</keyword>
<dbReference type="InterPro" id="IPR032810">
    <property type="entry name" value="CCA-adding_enz_C"/>
</dbReference>
<dbReference type="InterPro" id="IPR002646">
    <property type="entry name" value="PolA_pol_head_dom"/>
</dbReference>
<dbReference type="Pfam" id="PF13735">
    <property type="entry name" value="tRNA_NucTran2_2"/>
    <property type="match status" value="1"/>
</dbReference>
<comment type="cofactor">
    <cofactor evidence="1">
        <name>Mg(2+)</name>
        <dbReference type="ChEBI" id="CHEBI:18420"/>
    </cofactor>
</comment>
<dbReference type="GO" id="GO:0016779">
    <property type="term" value="F:nucleotidyltransferase activity"/>
    <property type="evidence" value="ECO:0007669"/>
    <property type="project" value="UniProtKB-KW"/>
</dbReference>
<dbReference type="SUPFAM" id="SSF81891">
    <property type="entry name" value="Poly A polymerase C-terminal region-like"/>
    <property type="match status" value="1"/>
</dbReference>
<evidence type="ECO:0000256" key="6">
    <source>
        <dbReference type="ARBA" id="ARBA00022695"/>
    </source>
</evidence>
<dbReference type="InterPro" id="IPR050124">
    <property type="entry name" value="tRNA_CCA-adding_enzyme"/>
</dbReference>
<dbReference type="GO" id="GO:0000166">
    <property type="term" value="F:nucleotide binding"/>
    <property type="evidence" value="ECO:0007669"/>
    <property type="project" value="UniProtKB-KW"/>
</dbReference>
<protein>
    <submittedName>
        <fullName evidence="15">CCA tRNA nucleotidyltransferase</fullName>
    </submittedName>
</protein>
<comment type="similarity">
    <text evidence="2 11">Belongs to the tRNA nucleotidyltransferase/poly(A) polymerase family.</text>
</comment>
<dbReference type="KEGG" id="nva:G3M78_09560"/>
<evidence type="ECO:0000256" key="7">
    <source>
        <dbReference type="ARBA" id="ARBA00022723"/>
    </source>
</evidence>
<dbReference type="GO" id="GO:0046872">
    <property type="term" value="F:metal ion binding"/>
    <property type="evidence" value="ECO:0007669"/>
    <property type="project" value="UniProtKB-KW"/>
</dbReference>
<sequence length="434" mass="48241">MEILAIPFFKELIAEARSFKTPLYVVGGAVRDRLLNRDSTDFDLTGNRAVEIARAIASKTRYTLVKLDDTPGRETLRVIVTDPIQFDFTTLQGEDIESDLKQRDYTLNALAISAEDFINEKDNYIDPCKGQADIESKTIRAVSARSLEEDPLRMLRGIRFAALLDFSIDPETLNQIAQRAERLRESAAERVLYELKLYLGSNNATKHFGSLYDCGLFKILFPGVTDSKEILKARLALIESNTPLPQSPDEEEMVVPRRPNPALLKLSALLFSLGGETDHDISPIADFLKSMKASNAEIATICHSIQTGHLFLKGPQESGDAAMYRFCRQTHPSFKEGLALAGAVNPQWSVDSATGLRSITSFYETVFLPGLDKEALINGNDLIHNFNIHPGPLFKTILDAVEEAKVLGSISNKEEALAFAKNMTQKIQFQQGEQ</sequence>
<keyword evidence="10 11" id="KW-0694">RNA-binding</keyword>
<organism evidence="15 16">
    <name type="scientific">Candidatus Nitrohelix vancouverensis</name>
    <dbReference type="NCBI Taxonomy" id="2705534"/>
    <lineage>
        <taxon>Bacteria</taxon>
        <taxon>Pseudomonadati</taxon>
        <taxon>Nitrospinota/Tectimicrobiota group</taxon>
        <taxon>Nitrospinota</taxon>
        <taxon>Nitrospinia</taxon>
        <taxon>Nitrospinales</taxon>
        <taxon>Nitrospinaceae</taxon>
        <taxon>Candidatus Nitrohelix</taxon>
    </lineage>
</organism>
<evidence type="ECO:0000256" key="10">
    <source>
        <dbReference type="ARBA" id="ARBA00022884"/>
    </source>
</evidence>
<gene>
    <name evidence="15" type="ORF">G3M78_09560</name>
</gene>
<evidence type="ECO:0000256" key="3">
    <source>
        <dbReference type="ARBA" id="ARBA00022555"/>
    </source>
</evidence>
<evidence type="ECO:0000256" key="8">
    <source>
        <dbReference type="ARBA" id="ARBA00022741"/>
    </source>
</evidence>
<evidence type="ECO:0000259" key="12">
    <source>
        <dbReference type="Pfam" id="PF01743"/>
    </source>
</evidence>
<evidence type="ECO:0000256" key="9">
    <source>
        <dbReference type="ARBA" id="ARBA00022842"/>
    </source>
</evidence>
<dbReference type="EMBL" id="CP048620">
    <property type="protein sequence ID" value="QPJ65626.1"/>
    <property type="molecule type" value="Genomic_DNA"/>
</dbReference>
<dbReference type="SUPFAM" id="SSF81301">
    <property type="entry name" value="Nucleotidyltransferase"/>
    <property type="match status" value="1"/>
</dbReference>
<feature type="domain" description="CCA-adding enzyme C-terminal" evidence="14">
    <location>
        <begin position="283"/>
        <end position="417"/>
    </location>
</feature>
<keyword evidence="4 11" id="KW-0808">Transferase</keyword>
<evidence type="ECO:0000256" key="1">
    <source>
        <dbReference type="ARBA" id="ARBA00001946"/>
    </source>
</evidence>
<reference evidence="16" key="1">
    <citation type="submission" date="2020-02" db="EMBL/GenBank/DDBJ databases">
        <title>Genomic and physiological characterization of two novel Nitrospinaceae genera.</title>
        <authorList>
            <person name="Mueller A.J."/>
            <person name="Jung M.-Y."/>
            <person name="Strachan C.R."/>
            <person name="Herbold C.W."/>
            <person name="Kirkegaard R.H."/>
            <person name="Daims H."/>
        </authorList>
    </citation>
    <scope>NUCLEOTIDE SEQUENCE [LARGE SCALE GENOMIC DNA]</scope>
</reference>
<evidence type="ECO:0000256" key="11">
    <source>
        <dbReference type="RuleBase" id="RU003953"/>
    </source>
</evidence>
<dbReference type="AlphaFoldDB" id="A0A7T0G3U7"/>
<keyword evidence="7" id="KW-0479">Metal-binding</keyword>
<feature type="domain" description="Poly A polymerase head" evidence="12">
    <location>
        <begin position="23"/>
        <end position="140"/>
    </location>
</feature>
<dbReference type="Pfam" id="PF01743">
    <property type="entry name" value="PolyA_pol"/>
    <property type="match status" value="1"/>
</dbReference>
<dbReference type="Proteomes" id="UP000594464">
    <property type="component" value="Chromosome"/>
</dbReference>
<evidence type="ECO:0000313" key="15">
    <source>
        <dbReference type="EMBL" id="QPJ65626.1"/>
    </source>
</evidence>
<keyword evidence="6" id="KW-0548">Nucleotidyltransferase</keyword>
<accession>A0A7T0G3U7</accession>
<keyword evidence="3" id="KW-0820">tRNA-binding</keyword>
<evidence type="ECO:0000259" key="14">
    <source>
        <dbReference type="Pfam" id="PF13735"/>
    </source>
</evidence>
<evidence type="ECO:0000259" key="13">
    <source>
        <dbReference type="Pfam" id="PF12627"/>
    </source>
</evidence>
<feature type="domain" description="tRNA nucleotidyltransferase/poly(A) polymerase RNA and SrmB- binding" evidence="13">
    <location>
        <begin position="165"/>
        <end position="225"/>
    </location>
</feature>
<dbReference type="Gene3D" id="1.10.3090.10">
    <property type="entry name" value="cca-adding enzyme, domain 2"/>
    <property type="match status" value="1"/>
</dbReference>
<name>A0A7T0G3U7_9BACT</name>
<dbReference type="Gene3D" id="3.30.460.10">
    <property type="entry name" value="Beta Polymerase, domain 2"/>
    <property type="match status" value="1"/>
</dbReference>